<dbReference type="InterPro" id="IPR029058">
    <property type="entry name" value="AB_hydrolase_fold"/>
</dbReference>
<accession>A0ABW2CBW6</accession>
<gene>
    <name evidence="4" type="ORF">ACFQKB_05790</name>
</gene>
<dbReference type="Proteomes" id="UP001596380">
    <property type="component" value="Unassembled WGS sequence"/>
</dbReference>
<feature type="domain" description="AB hydrolase-1" evidence="2">
    <location>
        <begin position="187"/>
        <end position="321"/>
    </location>
</feature>
<keyword evidence="4" id="KW-0378">Hydrolase</keyword>
<feature type="region of interest" description="Disordered" evidence="1">
    <location>
        <begin position="204"/>
        <end position="240"/>
    </location>
</feature>
<evidence type="ECO:0000259" key="3">
    <source>
        <dbReference type="Pfam" id="PF08386"/>
    </source>
</evidence>
<feature type="domain" description="Peptidase S33 tripeptidyl aminopeptidase-like C-terminal" evidence="3">
    <location>
        <begin position="480"/>
        <end position="567"/>
    </location>
</feature>
<evidence type="ECO:0000256" key="1">
    <source>
        <dbReference type="SAM" id="MobiDB-lite"/>
    </source>
</evidence>
<keyword evidence="5" id="KW-1185">Reference proteome</keyword>
<dbReference type="SUPFAM" id="SSF53474">
    <property type="entry name" value="alpha/beta-Hydrolases"/>
    <property type="match status" value="2"/>
</dbReference>
<comment type="caution">
    <text evidence="4">The sequence shown here is derived from an EMBL/GenBank/DDBJ whole genome shotgun (WGS) entry which is preliminary data.</text>
</comment>
<reference evidence="5" key="1">
    <citation type="journal article" date="2019" name="Int. J. Syst. Evol. Microbiol.">
        <title>The Global Catalogue of Microorganisms (GCM) 10K type strain sequencing project: providing services to taxonomists for standard genome sequencing and annotation.</title>
        <authorList>
            <consortium name="The Broad Institute Genomics Platform"/>
            <consortium name="The Broad Institute Genome Sequencing Center for Infectious Disease"/>
            <person name="Wu L."/>
            <person name="Ma J."/>
        </authorList>
    </citation>
    <scope>NUCLEOTIDE SEQUENCE [LARGE SCALE GENOMIC DNA]</scope>
    <source>
        <strain evidence="5">JCM 3369</strain>
    </source>
</reference>
<protein>
    <submittedName>
        <fullName evidence="4">Alpha/beta fold hydrolase</fullName>
    </submittedName>
</protein>
<dbReference type="InterPro" id="IPR000073">
    <property type="entry name" value="AB_hydrolase_1"/>
</dbReference>
<sequence>MVIEVPAEPGETVRKHLWSYLWSSNSAWGASEALWWVLLARSREERILVVNRATAMRVVGLAVGGVASTGVAAVPPAAAAAADHPTVDWWPCPSYSDAAIRTQGISDKQIPQFRAQMKRLECGRVSVPLDYRRPNGRKISIAITRLGAVDNKRRLGSIAYLTGGPGKAGFLAPLTYVTLKNKESARLNDRYDLIGIDPRGVNYSTQSTSTRCGIPGADPNNPGPGTEKPGLPTKASAKKSYDAQVSSNRSCGRSDPAFLGQLTSMNVVRDLDRVRAALGEPKLNLYGASQGVWFGLMYRSMFPGRAGRAFLDSVPPPWTRHRVDKSGNVTADAAERNFARMAAWLARRHATYGLGTTAAQVRAAVLKLRRDYDRHPKKFADMKNSVDGVTIALLAGKTSPDWSRAGQALAELRHATGPTAPPTVKEMFGAEPAKPVPGAPEILNITMHRATKCNEDFSRLSFSRAWADYWKRLKRDPVTGRAFGPAVPCAGWPLPAQELRFQRGEAPLVLSGHRYEQATAYEWTRQTQRAVGGEIYTVDDDVHTSALSVPECAADIVTYFNTGRIDRGCKGVRPPA</sequence>
<dbReference type="Pfam" id="PF00561">
    <property type="entry name" value="Abhydrolase_1"/>
    <property type="match status" value="1"/>
</dbReference>
<name>A0ABW2CBW6_9ACTN</name>
<dbReference type="InterPro" id="IPR013595">
    <property type="entry name" value="Pept_S33_TAP-like_C"/>
</dbReference>
<organism evidence="4 5">
    <name type="scientific">Actinomadura yumaensis</name>
    <dbReference type="NCBI Taxonomy" id="111807"/>
    <lineage>
        <taxon>Bacteria</taxon>
        <taxon>Bacillati</taxon>
        <taxon>Actinomycetota</taxon>
        <taxon>Actinomycetes</taxon>
        <taxon>Streptosporangiales</taxon>
        <taxon>Thermomonosporaceae</taxon>
        <taxon>Actinomadura</taxon>
    </lineage>
</organism>
<dbReference type="Pfam" id="PF08386">
    <property type="entry name" value="Abhydrolase_4"/>
    <property type="match status" value="1"/>
</dbReference>
<dbReference type="Gene3D" id="3.40.50.1820">
    <property type="entry name" value="alpha/beta hydrolase"/>
    <property type="match status" value="1"/>
</dbReference>
<evidence type="ECO:0000259" key="2">
    <source>
        <dbReference type="Pfam" id="PF00561"/>
    </source>
</evidence>
<evidence type="ECO:0000313" key="4">
    <source>
        <dbReference type="EMBL" id="MFC6879273.1"/>
    </source>
</evidence>
<dbReference type="RefSeq" id="WP_378063085.1">
    <property type="nucleotide sequence ID" value="NZ_JBHSXS010000002.1"/>
</dbReference>
<proteinExistence type="predicted"/>
<evidence type="ECO:0000313" key="5">
    <source>
        <dbReference type="Proteomes" id="UP001596380"/>
    </source>
</evidence>
<dbReference type="EMBL" id="JBHSXS010000002">
    <property type="protein sequence ID" value="MFC6879273.1"/>
    <property type="molecule type" value="Genomic_DNA"/>
</dbReference>
<dbReference type="GO" id="GO:0016787">
    <property type="term" value="F:hydrolase activity"/>
    <property type="evidence" value="ECO:0007669"/>
    <property type="project" value="UniProtKB-KW"/>
</dbReference>